<evidence type="ECO:0000313" key="3">
    <source>
        <dbReference type="Proteomes" id="UP000507962"/>
    </source>
</evidence>
<keyword evidence="3" id="KW-1185">Reference proteome</keyword>
<dbReference type="EMBL" id="CAADHO010000002">
    <property type="protein sequence ID" value="VFQ43763.1"/>
    <property type="molecule type" value="Genomic_DNA"/>
</dbReference>
<name>A0A4U8YR80_9BACT</name>
<feature type="transmembrane region" description="Helical" evidence="1">
    <location>
        <begin position="12"/>
        <end position="36"/>
    </location>
</feature>
<protein>
    <submittedName>
        <fullName evidence="2">Uncharacterized protein</fullName>
    </submittedName>
</protein>
<proteinExistence type="predicted"/>
<dbReference type="AlphaFoldDB" id="A0A4U8YR80"/>
<evidence type="ECO:0000313" key="2">
    <source>
        <dbReference type="EMBL" id="VFQ43763.1"/>
    </source>
</evidence>
<organism evidence="2 3">
    <name type="scientific">Desulfoluna butyratoxydans</name>
    <dbReference type="NCBI Taxonomy" id="231438"/>
    <lineage>
        <taxon>Bacteria</taxon>
        <taxon>Pseudomonadati</taxon>
        <taxon>Thermodesulfobacteriota</taxon>
        <taxon>Desulfobacteria</taxon>
        <taxon>Desulfobacterales</taxon>
        <taxon>Desulfolunaceae</taxon>
        <taxon>Desulfoluna</taxon>
    </lineage>
</organism>
<accession>A0A4U8YR80</accession>
<evidence type="ECO:0000256" key="1">
    <source>
        <dbReference type="SAM" id="Phobius"/>
    </source>
</evidence>
<keyword evidence="1" id="KW-0812">Transmembrane</keyword>
<keyword evidence="1" id="KW-1133">Transmembrane helix</keyword>
<dbReference type="RefSeq" id="WP_180138166.1">
    <property type="nucleotide sequence ID" value="NZ_CAADHO010000002.1"/>
</dbReference>
<gene>
    <name evidence="2" type="ORF">MSL71_14040</name>
</gene>
<sequence>MTFSLFTEWTFWLWVALVPVAALALVRALRIIGWALSLSREVRALEARAKIAPDHEAAALGVVVSRCRTTLRSFSPDLPDFEDLHGYLTEVAAAFHPEAPRPELRVSVGHLIRTLNRSLDRFDAVLERPGLARLRRVRIATVKTSTRRLKRVTGFSPVRWYLRFRRWVSGMNVFRLLLLPDPVSWLITLSGNLSLMVLGKCLLADLYLFVGTTALELYGSRADEEEALGEEPAPEAMEEILQELEGLDDAPPAAMDPALAPLRKRITGVSALFHPTPGLTVFGKTVTESAELLAQKHFPEADSPLDEARIGPILERTRHLLAQLGRGESLPVAGRLFRVRLDTLATVHRYAGESLPKSLKEAVTQGKKAYGWLKWPLTAYRLTARGGLLKVAAGLGWRTAGKGVTLFLYGRLYDYAMEEVDSVMRRSKEKV</sequence>
<reference evidence="2 3" key="1">
    <citation type="submission" date="2019-03" db="EMBL/GenBank/DDBJ databases">
        <authorList>
            <person name="Nijsse B."/>
        </authorList>
    </citation>
    <scope>NUCLEOTIDE SEQUENCE [LARGE SCALE GENOMIC DNA]</scope>
    <source>
        <strain evidence="2">Desulfoluna butyratoxydans MSL71</strain>
    </source>
</reference>
<keyword evidence="1" id="KW-0472">Membrane</keyword>
<dbReference type="Proteomes" id="UP000507962">
    <property type="component" value="Unassembled WGS sequence"/>
</dbReference>